<sequence length="301" mass="29725">MTIATGERMYAEDILNLTFFPVGAILIFSGAAYSSASANFKTIWKVCDGTNNTPNLVGRFLRGGTSSDFITGGGADSQNVTITTAHLPAHSHGVGTLAMPPLSVSELPVSGMAASGFSISGQAISGLTIDNAGAHSHTVSGNAVEAGSHGHTFSNGSAASAGGHTHTVTVHDSNHTLTPAGSSDYGAGEYGEYHSATYTTSSDGTHTHTVSGDIANGGAHTHTISGSAAEGGTHTHTVNSSNAAISGGTITGSIAGGTVSGSIIAGDSGITGSTGSAGSGSAFSVSTVPAYYTVIYIMKIA</sequence>
<comment type="caution">
    <text evidence="2">The sequence shown here is derived from an EMBL/GenBank/DDBJ whole genome shotgun (WGS) entry which is preliminary data.</text>
</comment>
<keyword evidence="3" id="KW-1185">Reference proteome</keyword>
<keyword evidence="1" id="KW-0812">Transmembrane</keyword>
<feature type="transmembrane region" description="Helical" evidence="1">
    <location>
        <begin position="14"/>
        <end position="33"/>
    </location>
</feature>
<evidence type="ECO:0000313" key="3">
    <source>
        <dbReference type="Proteomes" id="UP000269352"/>
    </source>
</evidence>
<dbReference type="EMBL" id="BGZN01000026">
    <property type="protein sequence ID" value="GBR74003.1"/>
    <property type="molecule type" value="Genomic_DNA"/>
</dbReference>
<keyword evidence="1" id="KW-1133">Transmembrane helix</keyword>
<name>A0A388TB45_TERA1</name>
<reference evidence="2 3" key="1">
    <citation type="journal article" date="2019" name="ISME J.">
        <title>Genome analyses of uncultured TG2/ZB3 bacteria in 'Margulisbacteria' specifically attached to ectosymbiotic spirochetes of protists in the termite gut.</title>
        <authorList>
            <person name="Utami Y.D."/>
            <person name="Kuwahara H."/>
            <person name="Igai K."/>
            <person name="Murakami T."/>
            <person name="Sugaya K."/>
            <person name="Morikawa T."/>
            <person name="Nagura Y."/>
            <person name="Yuki M."/>
            <person name="Deevong P."/>
            <person name="Inoue T."/>
            <person name="Kihara K."/>
            <person name="Lo N."/>
            <person name="Yamada A."/>
            <person name="Ohkuma M."/>
            <person name="Hongoh Y."/>
        </authorList>
    </citation>
    <scope>NUCLEOTIDE SEQUENCE [LARGE SCALE GENOMIC DNA]</scope>
    <source>
        <strain evidence="2">NkOx7-01</strain>
    </source>
</reference>
<evidence type="ECO:0000256" key="1">
    <source>
        <dbReference type="SAM" id="Phobius"/>
    </source>
</evidence>
<protein>
    <submittedName>
        <fullName evidence="2">Phage tail fiber protein</fullName>
    </submittedName>
</protein>
<organism evidence="2 3">
    <name type="scientific">Termititenax aidoneus</name>
    <dbReference type="NCBI Taxonomy" id="2218524"/>
    <lineage>
        <taxon>Bacteria</taxon>
        <taxon>Bacillati</taxon>
        <taxon>Candidatus Margulisiibacteriota</taxon>
        <taxon>Candidatus Termititenacia</taxon>
        <taxon>Candidatus Termititenacales</taxon>
        <taxon>Candidatus Termititenacaceae</taxon>
        <taxon>Candidatus Termititenax</taxon>
    </lineage>
</organism>
<dbReference type="AlphaFoldDB" id="A0A388TB45"/>
<dbReference type="Proteomes" id="UP000269352">
    <property type="component" value="Unassembled WGS sequence"/>
</dbReference>
<gene>
    <name evidence="2" type="ORF">NO1_1247</name>
</gene>
<keyword evidence="1" id="KW-0472">Membrane</keyword>
<proteinExistence type="predicted"/>
<evidence type="ECO:0000313" key="2">
    <source>
        <dbReference type="EMBL" id="GBR74003.1"/>
    </source>
</evidence>
<accession>A0A388TB45</accession>